<gene>
    <name evidence="2" type="ORF">NLJ89_g6363</name>
</gene>
<evidence type="ECO:0000313" key="2">
    <source>
        <dbReference type="EMBL" id="KAJ3507335.1"/>
    </source>
</evidence>
<dbReference type="OrthoDB" id="66095at2759"/>
<dbReference type="AlphaFoldDB" id="A0A9W8K6K1"/>
<organism evidence="2 3">
    <name type="scientific">Agrocybe chaxingu</name>
    <dbReference type="NCBI Taxonomy" id="84603"/>
    <lineage>
        <taxon>Eukaryota</taxon>
        <taxon>Fungi</taxon>
        <taxon>Dikarya</taxon>
        <taxon>Basidiomycota</taxon>
        <taxon>Agaricomycotina</taxon>
        <taxon>Agaricomycetes</taxon>
        <taxon>Agaricomycetidae</taxon>
        <taxon>Agaricales</taxon>
        <taxon>Agaricineae</taxon>
        <taxon>Strophariaceae</taxon>
        <taxon>Agrocybe</taxon>
    </lineage>
</organism>
<keyword evidence="3" id="KW-1185">Reference proteome</keyword>
<accession>A0A9W8K6K1</accession>
<feature type="region of interest" description="Disordered" evidence="1">
    <location>
        <begin position="465"/>
        <end position="485"/>
    </location>
</feature>
<feature type="region of interest" description="Disordered" evidence="1">
    <location>
        <begin position="1"/>
        <end position="33"/>
    </location>
</feature>
<feature type="compositionally biased region" description="Polar residues" evidence="1">
    <location>
        <begin position="1"/>
        <end position="10"/>
    </location>
</feature>
<name>A0A9W8K6K1_9AGAR</name>
<dbReference type="Proteomes" id="UP001148786">
    <property type="component" value="Unassembled WGS sequence"/>
</dbReference>
<evidence type="ECO:0000256" key="1">
    <source>
        <dbReference type="SAM" id="MobiDB-lite"/>
    </source>
</evidence>
<comment type="caution">
    <text evidence="2">The sequence shown here is derived from an EMBL/GenBank/DDBJ whole genome shotgun (WGS) entry which is preliminary data.</text>
</comment>
<dbReference type="EMBL" id="JANKHO010000670">
    <property type="protein sequence ID" value="KAJ3507335.1"/>
    <property type="molecule type" value="Genomic_DNA"/>
</dbReference>
<proteinExistence type="predicted"/>
<protein>
    <submittedName>
        <fullName evidence="2">Uncharacterized protein</fullName>
    </submittedName>
</protein>
<evidence type="ECO:0000313" key="3">
    <source>
        <dbReference type="Proteomes" id="UP001148786"/>
    </source>
</evidence>
<reference evidence="2" key="1">
    <citation type="submission" date="2022-07" db="EMBL/GenBank/DDBJ databases">
        <title>Genome Sequence of Agrocybe chaxingu.</title>
        <authorList>
            <person name="Buettner E."/>
        </authorList>
    </citation>
    <scope>NUCLEOTIDE SEQUENCE</scope>
    <source>
        <strain evidence="2">MP-N11</strain>
    </source>
</reference>
<sequence length="767" mass="85737">MGTLSSTLNQEIEDDVSTDFSSTEDVSIAEEDAPTTEDYVPTAEDVVHVRQGLLQKVPPELANVILEEGRYWPKATAVFWPQQDVEVSASKAPNINAARVLILTPALSDWIDVDMPLKIRELSIKIESHDQGWCGEDPNLPPYAASWTWFEAIIVRDAAYSNSNPETDSKIKRFLENTDRGTESPSVQTVRNPQSTYDPDAWVIQRNVRASRGHTTHNILWTAESVDDVETRESLDDTGAGRGAGFASSLEMGDRIAIIARARPLVLEQYVKSPTSSCRGCRATKSPTIDVADVFNVSIDRFIPTLEEVFTAQVYMSERVPPELANDILDYARYWAQVGASCPANDGEGKVISAQLREVRFKLKSHDQGWATENSSPLPYLPSWTWFEASTTHNARYTASFPEEAFIKKTLAKIRLGKEAKSSVNTVRNPPGLGDDVWYIQWNIRASSVFRSHEVILEEDNKDVASGRVPGKTGNGGTTGAGSRDGFISALQKKNRNCCPSESQASDPEPPRFIPTPHEVFIAQTYLSERVPPELAIFILNHARYWPKVSTSFRADDETGKMVYARHRHSGKYISAEVLVLTPTLAKWTDREFFKIREVRVKLESHDQGWCSDDSSPHRYVPSWTWFEAAIIRDPRHLISSPEADASVKKALANSRCERELEPSVITVRNPHAPAGRWEDVWDVQRNMRAHKVFASHEVCFQEDSEDVASGKTPGRIGSDCMTGAGSGDGFVGALEKWDRIAIIARAMYPGWANFVRKIELEVYYSV</sequence>